<dbReference type="AlphaFoldDB" id="A0A8J8T9D3"/>
<comment type="caution">
    <text evidence="1">The sequence shown here is derived from an EMBL/GenBank/DDBJ whole genome shotgun (WGS) entry which is preliminary data.</text>
</comment>
<protein>
    <submittedName>
        <fullName evidence="1">Uncharacterized protein</fullName>
    </submittedName>
</protein>
<organism evidence="1 2">
    <name type="scientific">Halteria grandinella</name>
    <dbReference type="NCBI Taxonomy" id="5974"/>
    <lineage>
        <taxon>Eukaryota</taxon>
        <taxon>Sar</taxon>
        <taxon>Alveolata</taxon>
        <taxon>Ciliophora</taxon>
        <taxon>Intramacronucleata</taxon>
        <taxon>Spirotrichea</taxon>
        <taxon>Stichotrichia</taxon>
        <taxon>Sporadotrichida</taxon>
        <taxon>Halteriidae</taxon>
        <taxon>Halteria</taxon>
    </lineage>
</organism>
<gene>
    <name evidence="1" type="ORF">FGO68_gene2851</name>
</gene>
<reference evidence="1" key="1">
    <citation type="submission" date="2019-06" db="EMBL/GenBank/DDBJ databases">
        <authorList>
            <person name="Zheng W."/>
        </authorList>
    </citation>
    <scope>NUCLEOTIDE SEQUENCE</scope>
    <source>
        <strain evidence="1">QDHG01</strain>
    </source>
</reference>
<proteinExistence type="predicted"/>
<dbReference type="Proteomes" id="UP000785679">
    <property type="component" value="Unassembled WGS sequence"/>
</dbReference>
<accession>A0A8J8T9D3</accession>
<dbReference type="EMBL" id="RRYP01000611">
    <property type="protein sequence ID" value="TNV87139.1"/>
    <property type="molecule type" value="Genomic_DNA"/>
</dbReference>
<name>A0A8J8T9D3_HALGN</name>
<keyword evidence="2" id="KW-1185">Reference proteome</keyword>
<evidence type="ECO:0000313" key="1">
    <source>
        <dbReference type="EMBL" id="TNV87139.1"/>
    </source>
</evidence>
<sequence>MSQFEKYLMPELFCLCSLTIVQLDQMMQSNGIIIAAIIVAILVKESLDEMLEKLVIKLSTFQLKFYQLQYQ</sequence>
<evidence type="ECO:0000313" key="2">
    <source>
        <dbReference type="Proteomes" id="UP000785679"/>
    </source>
</evidence>